<dbReference type="GO" id="GO:0003676">
    <property type="term" value="F:nucleic acid binding"/>
    <property type="evidence" value="ECO:0007669"/>
    <property type="project" value="InterPro"/>
</dbReference>
<gene>
    <name evidence="2" type="ORF">PPNO1_LOCUS6355</name>
</gene>
<dbReference type="Proteomes" id="UP000838763">
    <property type="component" value="Unassembled WGS sequence"/>
</dbReference>
<proteinExistence type="predicted"/>
<feature type="compositionally biased region" description="Acidic residues" evidence="1">
    <location>
        <begin position="64"/>
        <end position="88"/>
    </location>
</feature>
<dbReference type="EMBL" id="CALLCH030000015">
    <property type="protein sequence ID" value="CAI4216706.1"/>
    <property type="molecule type" value="Genomic_DNA"/>
</dbReference>
<feature type="region of interest" description="Disordered" evidence="1">
    <location>
        <begin position="23"/>
        <end position="189"/>
    </location>
</feature>
<keyword evidence="3" id="KW-1185">Reference proteome</keyword>
<dbReference type="InterPro" id="IPR012677">
    <property type="entry name" value="Nucleotide-bd_a/b_plait_sf"/>
</dbReference>
<sequence>MAKGTRSVFKPSAAKIDPALDALFSSSTGPAPPIAANTRKPKRTQPTPESNNDDEDTSSGNGATDEDAGDEEVESELDASADESEDNEGEVKDADEVMQDAAPLGVDAVPTHSEKKRKRKDITDDLEDRHMRKLMRDNKDKEPSSKRQRGVDGESKESGVKGLAGSAEEDSDDDARPVHESLAKDAQPADIEKANRTVFLANVSTEAVSSKEAVKTLRAHLSSILDETASPKERIESIRFRSLAFSSLALPKRAAYITGSLMDATTKSCNAYVVYSTPTAARKAISGLNGTKVLERHLRVDSVAHPGKVDHRRCVFVGNLGFVDDETVLNTDKEGKTSSKKRYKIPSDIEEGFGAFSGRRPARLKTSTTPTTSRQLSCSTAKVSPMLPRNLRVTRAKNPQKTALAMQKRVVAPARATSAPGSAKYKPKVTPEAQSMAGRASKLLGLAGAARQALGAKKGFTPRAGPNVGDDIKTPEQIVFEGRRASAGDGLKLGKRPKFRKSGPKKLQGKRSQRSATWKKKKTSGGSD</sequence>
<feature type="compositionally biased region" description="Basic residues" evidence="1">
    <location>
        <begin position="493"/>
        <end position="528"/>
    </location>
</feature>
<comment type="caution">
    <text evidence="2">The sequence shown here is derived from an EMBL/GenBank/DDBJ whole genome shotgun (WGS) entry which is preliminary data.</text>
</comment>
<evidence type="ECO:0000313" key="3">
    <source>
        <dbReference type="Proteomes" id="UP000838763"/>
    </source>
</evidence>
<feature type="compositionally biased region" description="Basic and acidic residues" evidence="1">
    <location>
        <begin position="174"/>
        <end position="183"/>
    </location>
</feature>
<dbReference type="Gene3D" id="3.30.70.330">
    <property type="match status" value="1"/>
</dbReference>
<dbReference type="SUPFAM" id="SSF54928">
    <property type="entry name" value="RNA-binding domain, RBD"/>
    <property type="match status" value="1"/>
</dbReference>
<accession>A0A9P1H7A7</accession>
<reference evidence="2" key="1">
    <citation type="submission" date="2022-11" db="EMBL/GenBank/DDBJ databases">
        <authorList>
            <person name="Scott C."/>
            <person name="Bruce N."/>
        </authorList>
    </citation>
    <scope>NUCLEOTIDE SEQUENCE</scope>
</reference>
<dbReference type="AlphaFoldDB" id="A0A9P1H7A7"/>
<evidence type="ECO:0000256" key="1">
    <source>
        <dbReference type="SAM" id="MobiDB-lite"/>
    </source>
</evidence>
<protein>
    <recommendedName>
        <fullName evidence="4">Nucleolar protein 12</fullName>
    </recommendedName>
</protein>
<evidence type="ECO:0000313" key="2">
    <source>
        <dbReference type="EMBL" id="CAI4216706.1"/>
    </source>
</evidence>
<evidence type="ECO:0008006" key="4">
    <source>
        <dbReference type="Google" id="ProtNLM"/>
    </source>
</evidence>
<feature type="region of interest" description="Disordered" evidence="1">
    <location>
        <begin position="408"/>
        <end position="429"/>
    </location>
</feature>
<organism evidence="2 3">
    <name type="scientific">Parascedosporium putredinis</name>
    <dbReference type="NCBI Taxonomy" id="1442378"/>
    <lineage>
        <taxon>Eukaryota</taxon>
        <taxon>Fungi</taxon>
        <taxon>Dikarya</taxon>
        <taxon>Ascomycota</taxon>
        <taxon>Pezizomycotina</taxon>
        <taxon>Sordariomycetes</taxon>
        <taxon>Hypocreomycetidae</taxon>
        <taxon>Microascales</taxon>
        <taxon>Microascaceae</taxon>
        <taxon>Parascedosporium</taxon>
    </lineage>
</organism>
<feature type="region of interest" description="Disordered" evidence="1">
    <location>
        <begin position="457"/>
        <end position="528"/>
    </location>
</feature>
<name>A0A9P1H7A7_9PEZI</name>
<dbReference type="InterPro" id="IPR035979">
    <property type="entry name" value="RBD_domain_sf"/>
</dbReference>
<dbReference type="OrthoDB" id="442677at2759"/>
<feature type="compositionally biased region" description="Basic and acidic residues" evidence="1">
    <location>
        <begin position="121"/>
        <end position="159"/>
    </location>
</feature>